<evidence type="ECO:0000256" key="4">
    <source>
        <dbReference type="ARBA" id="ARBA00022490"/>
    </source>
</evidence>
<keyword evidence="11 14" id="KW-0408">Iron</keyword>
<comment type="similarity">
    <text evidence="2 14">Belongs to the radical SAM superfamily. RlmN family.</text>
</comment>
<comment type="caution">
    <text evidence="16">The sequence shown here is derived from an EMBL/GenBank/DDBJ whole genome shotgun (WGS) entry which is preliminary data.</text>
</comment>
<dbReference type="InterPro" id="IPR006638">
    <property type="entry name" value="Elp3/MiaA/NifB-like_rSAM"/>
</dbReference>
<keyword evidence="10 14" id="KW-0479">Metal-binding</keyword>
<reference evidence="16 17" key="1">
    <citation type="submission" date="2023-04" db="EMBL/GenBank/DDBJ databases">
        <title>A novel bacteria isolated from coastal sediment.</title>
        <authorList>
            <person name="Liu X.-J."/>
            <person name="Du Z.-J."/>
        </authorList>
    </citation>
    <scope>NUCLEOTIDE SEQUENCE [LARGE SCALE GENOMIC DNA]</scope>
    <source>
        <strain evidence="16 17">SDUM461004</strain>
    </source>
</reference>
<dbReference type="GO" id="GO:0032259">
    <property type="term" value="P:methylation"/>
    <property type="evidence" value="ECO:0007669"/>
    <property type="project" value="UniProtKB-KW"/>
</dbReference>
<dbReference type="PANTHER" id="PTHR30544">
    <property type="entry name" value="23S RRNA METHYLTRANSFERASE"/>
    <property type="match status" value="1"/>
</dbReference>
<feature type="binding site" evidence="14">
    <location>
        <position position="213"/>
    </location>
    <ligand>
        <name>S-adenosyl-L-methionine</name>
        <dbReference type="ChEBI" id="CHEBI:59789"/>
    </ligand>
</feature>
<comment type="subcellular location">
    <subcellularLocation>
        <location evidence="1 14">Cytoplasm</location>
    </subcellularLocation>
</comment>
<feature type="binding site" evidence="14">
    <location>
        <position position="131"/>
    </location>
    <ligand>
        <name>[4Fe-4S] cluster</name>
        <dbReference type="ChEBI" id="CHEBI:49883"/>
        <note>4Fe-4S-S-AdoMet</note>
    </ligand>
</feature>
<evidence type="ECO:0000256" key="10">
    <source>
        <dbReference type="ARBA" id="ARBA00022723"/>
    </source>
</evidence>
<evidence type="ECO:0000256" key="2">
    <source>
        <dbReference type="ARBA" id="ARBA00007544"/>
    </source>
</evidence>
<evidence type="ECO:0000256" key="13">
    <source>
        <dbReference type="ARBA" id="ARBA00023157"/>
    </source>
</evidence>
<dbReference type="InterPro" id="IPR027492">
    <property type="entry name" value="RNA_MTrfase_RlmN"/>
</dbReference>
<accession>A0ABU1AG79</accession>
<evidence type="ECO:0000256" key="14">
    <source>
        <dbReference type="HAMAP-Rule" id="MF_01849"/>
    </source>
</evidence>
<dbReference type="SFLD" id="SFLDS00029">
    <property type="entry name" value="Radical_SAM"/>
    <property type="match status" value="1"/>
</dbReference>
<dbReference type="Pfam" id="PF04055">
    <property type="entry name" value="Radical_SAM"/>
    <property type="match status" value="1"/>
</dbReference>
<keyword evidence="5 14" id="KW-0698">rRNA processing</keyword>
<proteinExistence type="inferred from homology"/>
<dbReference type="HAMAP" id="MF_01849">
    <property type="entry name" value="RNA_methyltr_RlmN"/>
    <property type="match status" value="1"/>
</dbReference>
<dbReference type="InterPro" id="IPR004383">
    <property type="entry name" value="rRNA_lsu_MTrfase_RlmN/Cfr"/>
</dbReference>
<keyword evidence="17" id="KW-1185">Reference proteome</keyword>
<evidence type="ECO:0000256" key="9">
    <source>
        <dbReference type="ARBA" id="ARBA00022694"/>
    </source>
</evidence>
<dbReference type="Pfam" id="PF21016">
    <property type="entry name" value="RlmN_N"/>
    <property type="match status" value="1"/>
</dbReference>
<comment type="function">
    <text evidence="14">Specifically methylates position 2 of adenine 2503 in 23S rRNA and position 2 of adenine 37 in tRNAs.</text>
</comment>
<dbReference type="EC" id="2.1.1.192" evidence="14"/>
<feature type="active site" description="S-methylcysteine intermediate" evidence="14">
    <location>
        <position position="355"/>
    </location>
</feature>
<dbReference type="InterPro" id="IPR040072">
    <property type="entry name" value="Methyltransferase_A"/>
</dbReference>
<dbReference type="Gene3D" id="3.20.20.70">
    <property type="entry name" value="Aldolase class I"/>
    <property type="match status" value="1"/>
</dbReference>
<dbReference type="SUPFAM" id="SSF102114">
    <property type="entry name" value="Radical SAM enzymes"/>
    <property type="match status" value="1"/>
</dbReference>
<feature type="active site" description="Proton acceptor" evidence="14">
    <location>
        <position position="96"/>
    </location>
</feature>
<dbReference type="CDD" id="cd01335">
    <property type="entry name" value="Radical_SAM"/>
    <property type="match status" value="1"/>
</dbReference>
<feature type="binding site" evidence="14">
    <location>
        <begin position="236"/>
        <end position="238"/>
    </location>
    <ligand>
        <name>S-adenosyl-L-methionine</name>
        <dbReference type="ChEBI" id="CHEBI:59789"/>
    </ligand>
</feature>
<feature type="domain" description="Radical SAM core" evidence="15">
    <location>
        <begin position="110"/>
        <end position="350"/>
    </location>
</feature>
<sequence length="370" mass="41828">MRFTPQKPSLFGETLESLKTQIEAAGYKGFRAKQVMEWLYKKRVDSWDAMTNLPKDFRAWLDDTFILYPTAPVIDKRSNDVTQKLLLELEDKSLIETVLIRAPQTGVGQENSRKTVCVSIQVGCAYGCKFCASGLAGFRRNLMAAEVVSQLMHICRREDAHTDRAREEIASFDNIVFMGMGEPLSNYDTLVRTIRILNADWGLNFGARRITVSTSGLAPQILKLAEEGIAVRLAISLHGATNEVRQQIMPVNKKYPLEELIPAAKAFQQRHGRMLTLEFILIEGVNDSMEQARELAKIARELHAHVNCIPYNTVEGLPWKRPSVPRQDAFVEALRKAKVSCTIRREKGHDIEAACGQLRLKTEKERSERA</sequence>
<dbReference type="InterPro" id="IPR058240">
    <property type="entry name" value="rSAM_sf"/>
</dbReference>
<feature type="binding site" evidence="14">
    <location>
        <position position="312"/>
    </location>
    <ligand>
        <name>S-adenosyl-L-methionine</name>
        <dbReference type="ChEBI" id="CHEBI:59789"/>
    </ligand>
</feature>
<evidence type="ECO:0000256" key="1">
    <source>
        <dbReference type="ARBA" id="ARBA00004496"/>
    </source>
</evidence>
<comment type="cofactor">
    <cofactor evidence="14">
        <name>[4Fe-4S] cluster</name>
        <dbReference type="ChEBI" id="CHEBI:49883"/>
    </cofactor>
    <text evidence="14">Binds 1 [4Fe-4S] cluster. The cluster is coordinated with 3 cysteines and an exchangeable S-adenosyl-L-methionine.</text>
</comment>
<dbReference type="PROSITE" id="PS51918">
    <property type="entry name" value="RADICAL_SAM"/>
    <property type="match status" value="1"/>
</dbReference>
<evidence type="ECO:0000256" key="7">
    <source>
        <dbReference type="ARBA" id="ARBA00022679"/>
    </source>
</evidence>
<keyword evidence="8 14" id="KW-0949">S-adenosyl-L-methionine</keyword>
<feature type="binding site" evidence="14">
    <location>
        <position position="128"/>
    </location>
    <ligand>
        <name>[4Fe-4S] cluster</name>
        <dbReference type="ChEBI" id="CHEBI:49883"/>
        <note>4Fe-4S-S-AdoMet</note>
    </ligand>
</feature>
<keyword evidence="6 14" id="KW-0489">Methyltransferase</keyword>
<feature type="binding site" evidence="14">
    <location>
        <position position="124"/>
    </location>
    <ligand>
        <name>[4Fe-4S] cluster</name>
        <dbReference type="ChEBI" id="CHEBI:49883"/>
        <note>4Fe-4S-S-AdoMet</note>
    </ligand>
</feature>
<evidence type="ECO:0000313" key="16">
    <source>
        <dbReference type="EMBL" id="MDQ8193173.1"/>
    </source>
</evidence>
<keyword evidence="4 14" id="KW-0963">Cytoplasm</keyword>
<dbReference type="GO" id="GO:0008168">
    <property type="term" value="F:methyltransferase activity"/>
    <property type="evidence" value="ECO:0007669"/>
    <property type="project" value="UniProtKB-KW"/>
</dbReference>
<comment type="miscellaneous">
    <text evidence="14">Reaction proceeds by a ping-pong mechanism involving intermediate methylation of a conserved cysteine residue.</text>
</comment>
<dbReference type="Gene3D" id="1.10.150.530">
    <property type="match status" value="1"/>
</dbReference>
<dbReference type="SFLD" id="SFLDF00275">
    <property type="entry name" value="adenosine_C2_methyltransferase"/>
    <property type="match status" value="1"/>
</dbReference>
<dbReference type="PIRSF" id="PIRSF006004">
    <property type="entry name" value="CHP00048"/>
    <property type="match status" value="1"/>
</dbReference>
<evidence type="ECO:0000256" key="3">
    <source>
        <dbReference type="ARBA" id="ARBA00022485"/>
    </source>
</evidence>
<dbReference type="RefSeq" id="WP_308983679.1">
    <property type="nucleotide sequence ID" value="NZ_JARXIC010000002.1"/>
</dbReference>
<evidence type="ECO:0000313" key="17">
    <source>
        <dbReference type="Proteomes" id="UP001243717"/>
    </source>
</evidence>
<dbReference type="EMBL" id="JARXIC010000002">
    <property type="protein sequence ID" value="MDQ8193173.1"/>
    <property type="molecule type" value="Genomic_DNA"/>
</dbReference>
<dbReference type="InterPro" id="IPR007197">
    <property type="entry name" value="rSAM"/>
</dbReference>
<dbReference type="SMART" id="SM00729">
    <property type="entry name" value="Elp3"/>
    <property type="match status" value="1"/>
</dbReference>
<dbReference type="Proteomes" id="UP001243717">
    <property type="component" value="Unassembled WGS sequence"/>
</dbReference>
<comment type="caution">
    <text evidence="14">Lacks conserved residue(s) required for the propagation of feature annotation.</text>
</comment>
<keyword evidence="12 14" id="KW-0411">Iron-sulfur</keyword>
<evidence type="ECO:0000259" key="15">
    <source>
        <dbReference type="PROSITE" id="PS51918"/>
    </source>
</evidence>
<dbReference type="InterPro" id="IPR013785">
    <property type="entry name" value="Aldolase_TIM"/>
</dbReference>
<evidence type="ECO:0000256" key="11">
    <source>
        <dbReference type="ARBA" id="ARBA00023004"/>
    </source>
</evidence>
<keyword evidence="13 14" id="KW-1015">Disulfide bond</keyword>
<evidence type="ECO:0000256" key="8">
    <source>
        <dbReference type="ARBA" id="ARBA00022691"/>
    </source>
</evidence>
<keyword evidence="7 14" id="KW-0808">Transferase</keyword>
<feature type="binding site" evidence="14">
    <location>
        <begin position="181"/>
        <end position="182"/>
    </location>
    <ligand>
        <name>S-adenosyl-L-methionine</name>
        <dbReference type="ChEBI" id="CHEBI:59789"/>
    </ligand>
</feature>
<name>A0ABU1AG79_9BACT</name>
<dbReference type="PANTHER" id="PTHR30544:SF5">
    <property type="entry name" value="RADICAL SAM CORE DOMAIN-CONTAINING PROTEIN"/>
    <property type="match status" value="1"/>
</dbReference>
<keyword evidence="3 14" id="KW-0004">4Fe-4S</keyword>
<dbReference type="NCBIfam" id="TIGR00048">
    <property type="entry name" value="rRNA_mod_RlmN"/>
    <property type="match status" value="1"/>
</dbReference>
<keyword evidence="9 14" id="KW-0819">tRNA processing</keyword>
<evidence type="ECO:0000256" key="6">
    <source>
        <dbReference type="ARBA" id="ARBA00022603"/>
    </source>
</evidence>
<dbReference type="SFLD" id="SFLDG01062">
    <property type="entry name" value="methyltransferase_(Class_A)"/>
    <property type="match status" value="1"/>
</dbReference>
<organism evidence="16 17">
    <name type="scientific">Thalassobacterium sedimentorum</name>
    <dbReference type="NCBI Taxonomy" id="3041258"/>
    <lineage>
        <taxon>Bacteria</taxon>
        <taxon>Pseudomonadati</taxon>
        <taxon>Verrucomicrobiota</taxon>
        <taxon>Opitutia</taxon>
        <taxon>Puniceicoccales</taxon>
        <taxon>Coraliomargaritaceae</taxon>
        <taxon>Thalassobacterium</taxon>
    </lineage>
</organism>
<comment type="catalytic activity">
    <reaction evidence="14">
        <text>adenosine(37) in tRNA + 2 reduced [2Fe-2S]-[ferredoxin] + 2 S-adenosyl-L-methionine = 2-methyladenosine(37) in tRNA + 5'-deoxyadenosine + L-methionine + 2 oxidized [2Fe-2S]-[ferredoxin] + S-adenosyl-L-homocysteine</text>
        <dbReference type="Rhea" id="RHEA:43332"/>
        <dbReference type="Rhea" id="RHEA-COMP:10000"/>
        <dbReference type="Rhea" id="RHEA-COMP:10001"/>
        <dbReference type="Rhea" id="RHEA-COMP:10162"/>
        <dbReference type="Rhea" id="RHEA-COMP:10485"/>
        <dbReference type="ChEBI" id="CHEBI:17319"/>
        <dbReference type="ChEBI" id="CHEBI:33737"/>
        <dbReference type="ChEBI" id="CHEBI:33738"/>
        <dbReference type="ChEBI" id="CHEBI:57844"/>
        <dbReference type="ChEBI" id="CHEBI:57856"/>
        <dbReference type="ChEBI" id="CHEBI:59789"/>
        <dbReference type="ChEBI" id="CHEBI:74411"/>
        <dbReference type="ChEBI" id="CHEBI:74497"/>
        <dbReference type="EC" id="2.1.1.192"/>
    </reaction>
</comment>
<protein>
    <recommendedName>
        <fullName evidence="14">Probable dual-specificity RNA methyltransferase RlmN</fullName>
        <ecNumber evidence="14">2.1.1.192</ecNumber>
    </recommendedName>
    <alternativeName>
        <fullName evidence="14">23S rRNA (adenine(2503)-C(2))-methyltransferase</fullName>
    </alternativeName>
    <alternativeName>
        <fullName evidence="14">23S rRNA m2A2503 methyltransferase</fullName>
    </alternativeName>
    <alternativeName>
        <fullName evidence="14">Ribosomal RNA large subunit methyltransferase N</fullName>
    </alternativeName>
    <alternativeName>
        <fullName evidence="14">tRNA (adenine(37)-C(2))-methyltransferase</fullName>
    </alternativeName>
    <alternativeName>
        <fullName evidence="14">tRNA m2A37 methyltransferase</fullName>
    </alternativeName>
</protein>
<evidence type="ECO:0000256" key="5">
    <source>
        <dbReference type="ARBA" id="ARBA00022552"/>
    </source>
</evidence>
<gene>
    <name evidence="14 16" type="primary">rlmN</name>
    <name evidence="16" type="ORF">QEH59_01960</name>
</gene>
<evidence type="ECO:0000256" key="12">
    <source>
        <dbReference type="ARBA" id="ARBA00023014"/>
    </source>
</evidence>
<dbReference type="InterPro" id="IPR048641">
    <property type="entry name" value="RlmN_N"/>
</dbReference>
<comment type="catalytic activity">
    <reaction evidence="14">
        <text>adenosine(2503) in 23S rRNA + 2 reduced [2Fe-2S]-[ferredoxin] + 2 S-adenosyl-L-methionine = 2-methyladenosine(2503) in 23S rRNA + 5'-deoxyadenosine + L-methionine + 2 oxidized [2Fe-2S]-[ferredoxin] + S-adenosyl-L-homocysteine</text>
        <dbReference type="Rhea" id="RHEA:42916"/>
        <dbReference type="Rhea" id="RHEA-COMP:10000"/>
        <dbReference type="Rhea" id="RHEA-COMP:10001"/>
        <dbReference type="Rhea" id="RHEA-COMP:10152"/>
        <dbReference type="Rhea" id="RHEA-COMP:10282"/>
        <dbReference type="ChEBI" id="CHEBI:17319"/>
        <dbReference type="ChEBI" id="CHEBI:33737"/>
        <dbReference type="ChEBI" id="CHEBI:33738"/>
        <dbReference type="ChEBI" id="CHEBI:57844"/>
        <dbReference type="ChEBI" id="CHEBI:57856"/>
        <dbReference type="ChEBI" id="CHEBI:59789"/>
        <dbReference type="ChEBI" id="CHEBI:74411"/>
        <dbReference type="ChEBI" id="CHEBI:74497"/>
        <dbReference type="EC" id="2.1.1.192"/>
    </reaction>
</comment>